<dbReference type="AlphaFoldDB" id="A0A5M9MR23"/>
<dbReference type="GO" id="GO:0006646">
    <property type="term" value="P:phosphatidylethanolamine biosynthetic process"/>
    <property type="evidence" value="ECO:0007669"/>
    <property type="project" value="TreeGrafter"/>
</dbReference>
<dbReference type="GO" id="GO:0005739">
    <property type="term" value="C:mitochondrion"/>
    <property type="evidence" value="ECO:0007669"/>
    <property type="project" value="TreeGrafter"/>
</dbReference>
<organism evidence="5 6">
    <name type="scientific">Aspergillus tanneri</name>
    <dbReference type="NCBI Taxonomy" id="1220188"/>
    <lineage>
        <taxon>Eukaryota</taxon>
        <taxon>Fungi</taxon>
        <taxon>Dikarya</taxon>
        <taxon>Ascomycota</taxon>
        <taxon>Pezizomycotina</taxon>
        <taxon>Eurotiomycetes</taxon>
        <taxon>Eurotiomycetidae</taxon>
        <taxon>Eurotiales</taxon>
        <taxon>Aspergillaceae</taxon>
        <taxon>Aspergillus</taxon>
        <taxon>Aspergillus subgen. Circumdati</taxon>
    </lineage>
</organism>
<name>A0A5M9MR23_9EURO</name>
<evidence type="ECO:0000313" key="6">
    <source>
        <dbReference type="Proteomes" id="UP000324241"/>
    </source>
</evidence>
<evidence type="ECO:0000259" key="4">
    <source>
        <dbReference type="Pfam" id="PF12588"/>
    </source>
</evidence>
<reference evidence="5 6" key="1">
    <citation type="submission" date="2019-08" db="EMBL/GenBank/DDBJ databases">
        <title>The genome sequence of a newly discovered highly antifungal drug resistant Aspergillus species, Aspergillus tanneri NIH 1004.</title>
        <authorList>
            <person name="Mounaud S."/>
            <person name="Singh I."/>
            <person name="Joardar V."/>
            <person name="Pakala S."/>
            <person name="Pakala S."/>
            <person name="Venepally P."/>
            <person name="Chung J.K."/>
            <person name="Losada L."/>
            <person name="Nierman W.C."/>
        </authorList>
    </citation>
    <scope>NUCLEOTIDE SEQUENCE [LARGE SCALE GENOMIC DNA]</scope>
    <source>
        <strain evidence="5 6">NIH1004</strain>
    </source>
</reference>
<sequence length="438" mass="49852">MSQYTPINWPPPPLGDWPSNRAALTYVREQLREAERNPTPFHDVIKDFKKLVDEDPALKVLSEKMFQEIPIVEGDVTFEAKNFNDALKVCNAILTSPPYVRTSGADISAITVPFNAVFNWPAATTSGYAFFLNPEVNGKLKNMINKWGEFLSGPDSTKYLASDIPHDEEGKYWFSDGYQQRMKEYGQWIGKNIEDLYDCNPHLSTWGFNSWDAFFTRSFREDVRALSKDDRDNEKLIVNPCEAGYQNLSLRVNDRDTFWLKAQPHSMLNMLNFDSNSYKFFNGTVYQGWLSSACYHRWHAPISGTVTKIVQVPGTYYSNVRSNLYPSPDPSGPNLSQNYLSSVATRALIFIEADNKDIGLVCFIAIGMNEISSCEVTVKMGQHVTKGHELGMFHMGGSAFCLVFEHRAKLQFEREPDKTDDNPHQMFKLNSPLAHVQN</sequence>
<dbReference type="PANTHER" id="PTHR10067">
    <property type="entry name" value="PHOSPHATIDYLSERINE DECARBOXYLASE"/>
    <property type="match status" value="1"/>
</dbReference>
<dbReference type="VEuPathDB" id="FungiDB:EYZ11_011405"/>
<evidence type="ECO:0000256" key="2">
    <source>
        <dbReference type="ARBA" id="ARBA00023239"/>
    </source>
</evidence>
<dbReference type="PANTHER" id="PTHR10067:SF9">
    <property type="entry name" value="PHOSPHATIDYLSERINE DECARBOXYLASE FAMILY PROTEIN (AFU_ORTHOLOGUE AFUA_7G01730)"/>
    <property type="match status" value="1"/>
</dbReference>
<dbReference type="Pfam" id="PF02666">
    <property type="entry name" value="PS_Dcarbxylase"/>
    <property type="match status" value="1"/>
</dbReference>
<dbReference type="Pfam" id="PF12588">
    <property type="entry name" value="PSDC"/>
    <property type="match status" value="1"/>
</dbReference>
<dbReference type="RefSeq" id="XP_033428923.1">
    <property type="nucleotide sequence ID" value="XM_033566928.1"/>
</dbReference>
<evidence type="ECO:0000313" key="5">
    <source>
        <dbReference type="EMBL" id="KAA8649562.1"/>
    </source>
</evidence>
<dbReference type="GeneID" id="54324935"/>
<protein>
    <recommendedName>
        <fullName evidence="4">L-tryptophan decarboxylase PsiD-like domain-containing protein</fullName>
    </recommendedName>
</protein>
<dbReference type="GO" id="GO:0004609">
    <property type="term" value="F:phosphatidylserine decarboxylase activity"/>
    <property type="evidence" value="ECO:0007669"/>
    <property type="project" value="InterPro"/>
</dbReference>
<dbReference type="InterPro" id="IPR022237">
    <property type="entry name" value="PsiD-like"/>
</dbReference>
<evidence type="ECO:0000256" key="1">
    <source>
        <dbReference type="ARBA" id="ARBA00022793"/>
    </source>
</evidence>
<feature type="domain" description="L-tryptophan decarboxylase PsiD-like" evidence="4">
    <location>
        <begin position="42"/>
        <end position="181"/>
    </location>
</feature>
<keyword evidence="2" id="KW-0456">Lyase</keyword>
<dbReference type="InterPro" id="IPR003817">
    <property type="entry name" value="PS_Dcarbxylase"/>
</dbReference>
<proteinExistence type="predicted"/>
<comment type="caution">
    <text evidence="5">The sequence shown here is derived from an EMBL/GenBank/DDBJ whole genome shotgun (WGS) entry which is preliminary data.</text>
</comment>
<gene>
    <name evidence="5" type="ORF">ATNIH1004_002233</name>
</gene>
<keyword evidence="1" id="KW-0210">Decarboxylase</keyword>
<dbReference type="Proteomes" id="UP000324241">
    <property type="component" value="Unassembled WGS sequence"/>
</dbReference>
<dbReference type="OrthoDB" id="5973539at2759"/>
<feature type="region of interest" description="Disordered" evidence="3">
    <location>
        <begin position="415"/>
        <end position="438"/>
    </location>
</feature>
<accession>A0A5M9MR23</accession>
<evidence type="ECO:0000256" key="3">
    <source>
        <dbReference type="SAM" id="MobiDB-lite"/>
    </source>
</evidence>
<dbReference type="EMBL" id="QUQM01000001">
    <property type="protein sequence ID" value="KAA8649562.1"/>
    <property type="molecule type" value="Genomic_DNA"/>
</dbReference>